<proteinExistence type="predicted"/>
<comment type="caution">
    <text evidence="1">The sequence shown here is derived from an EMBL/GenBank/DDBJ whole genome shotgun (WGS) entry which is preliminary data.</text>
</comment>
<sequence length="76" mass="8288">MTARPERQTGCFPTLKAFQRVQSGQDVESTSLHVQDFVRTGGVHALAFHAVPVSVAAKRADRERVPSHITSNSVLC</sequence>
<organism evidence="1 2">
    <name type="scientific">Clarias magur</name>
    <name type="common">Asian catfish</name>
    <name type="synonym">Macropteronotus magur</name>
    <dbReference type="NCBI Taxonomy" id="1594786"/>
    <lineage>
        <taxon>Eukaryota</taxon>
        <taxon>Metazoa</taxon>
        <taxon>Chordata</taxon>
        <taxon>Craniata</taxon>
        <taxon>Vertebrata</taxon>
        <taxon>Euteleostomi</taxon>
        <taxon>Actinopterygii</taxon>
        <taxon>Neopterygii</taxon>
        <taxon>Teleostei</taxon>
        <taxon>Ostariophysi</taxon>
        <taxon>Siluriformes</taxon>
        <taxon>Clariidae</taxon>
        <taxon>Clarias</taxon>
    </lineage>
</organism>
<accession>A0A8J4UBF8</accession>
<dbReference type="EMBL" id="QNUK01000350">
    <property type="protein sequence ID" value="KAF5894909.1"/>
    <property type="molecule type" value="Genomic_DNA"/>
</dbReference>
<name>A0A8J4UBF8_CLAMG</name>
<dbReference type="AlphaFoldDB" id="A0A8J4UBF8"/>
<reference evidence="1" key="1">
    <citation type="submission" date="2020-07" db="EMBL/GenBank/DDBJ databases">
        <title>Clarias magur genome sequencing, assembly and annotation.</title>
        <authorList>
            <person name="Kushwaha B."/>
            <person name="Kumar R."/>
            <person name="Das P."/>
            <person name="Joshi C.G."/>
            <person name="Kumar D."/>
            <person name="Nagpure N.S."/>
            <person name="Pandey M."/>
            <person name="Agarwal S."/>
            <person name="Srivastava S."/>
            <person name="Singh M."/>
            <person name="Sahoo L."/>
            <person name="Jayasankar P."/>
            <person name="Meher P.K."/>
            <person name="Koringa P.G."/>
            <person name="Iquebal M.A."/>
            <person name="Das S.P."/>
            <person name="Bit A."/>
            <person name="Patnaik S."/>
            <person name="Patel N."/>
            <person name="Shah T.M."/>
            <person name="Hinsu A."/>
            <person name="Jena J.K."/>
        </authorList>
    </citation>
    <scope>NUCLEOTIDE SEQUENCE</scope>
    <source>
        <strain evidence="1">CIFAMagur01</strain>
        <tissue evidence="1">Testis</tissue>
    </source>
</reference>
<protein>
    <submittedName>
        <fullName evidence="1">2,3-bisphosphoglycerate-independent phosphoglycerate mutase</fullName>
    </submittedName>
</protein>
<evidence type="ECO:0000313" key="1">
    <source>
        <dbReference type="EMBL" id="KAF5894909.1"/>
    </source>
</evidence>
<dbReference type="Proteomes" id="UP000727407">
    <property type="component" value="Unassembled WGS sequence"/>
</dbReference>
<gene>
    <name evidence="1" type="primary">gpmI</name>
    <name evidence="1" type="ORF">DAT39_015374</name>
</gene>
<keyword evidence="2" id="KW-1185">Reference proteome</keyword>
<evidence type="ECO:0000313" key="2">
    <source>
        <dbReference type="Proteomes" id="UP000727407"/>
    </source>
</evidence>